<evidence type="ECO:0000313" key="1">
    <source>
        <dbReference type="EMBL" id="SEK49014.1"/>
    </source>
</evidence>
<accession>A0A1H7HFK2</accession>
<dbReference type="AlphaFoldDB" id="A0A1H7HFK2"/>
<dbReference type="Proteomes" id="UP000198990">
    <property type="component" value="Unassembled WGS sequence"/>
</dbReference>
<dbReference type="EMBL" id="FNZN01000001">
    <property type="protein sequence ID" value="SEK49014.1"/>
    <property type="molecule type" value="Genomic_DNA"/>
</dbReference>
<keyword evidence="2" id="KW-1185">Reference proteome</keyword>
<organism evidence="1 2">
    <name type="scientific">Maribacter orientalis</name>
    <dbReference type="NCBI Taxonomy" id="228957"/>
    <lineage>
        <taxon>Bacteria</taxon>
        <taxon>Pseudomonadati</taxon>
        <taxon>Bacteroidota</taxon>
        <taxon>Flavobacteriia</taxon>
        <taxon>Flavobacteriales</taxon>
        <taxon>Flavobacteriaceae</taxon>
        <taxon>Maribacter</taxon>
    </lineage>
</organism>
<sequence>MNKPITYLLKLVNNYTLFIYMIKQSIVQLNENILLLIPLRYDKSLLWHGC</sequence>
<reference evidence="2" key="1">
    <citation type="submission" date="2016-10" db="EMBL/GenBank/DDBJ databases">
        <authorList>
            <person name="Varghese N."/>
            <person name="Submissions S."/>
        </authorList>
    </citation>
    <scope>NUCLEOTIDE SEQUENCE [LARGE SCALE GENOMIC DNA]</scope>
    <source>
        <strain evidence="2">DSM 16471</strain>
    </source>
</reference>
<gene>
    <name evidence="1" type="ORF">SAMN04488008_101574</name>
</gene>
<proteinExistence type="predicted"/>
<evidence type="ECO:0000313" key="2">
    <source>
        <dbReference type="Proteomes" id="UP000198990"/>
    </source>
</evidence>
<dbReference type="STRING" id="228957.SAMN04488008_101574"/>
<name>A0A1H7HFK2_9FLAO</name>
<protein>
    <submittedName>
        <fullName evidence="1">Uncharacterized protein</fullName>
    </submittedName>
</protein>